<name>A0A0G9H8E5_9GAMM</name>
<feature type="transmembrane region" description="Helical" evidence="1">
    <location>
        <begin position="177"/>
        <end position="195"/>
    </location>
</feature>
<dbReference type="RefSeq" id="WP_052949579.1">
    <property type="nucleotide sequence ID" value="NZ_JPLA01000003.1"/>
</dbReference>
<evidence type="ECO:0000256" key="1">
    <source>
        <dbReference type="SAM" id="Phobius"/>
    </source>
</evidence>
<organism evidence="2 3">
    <name type="scientific">Dyella japonica DSM 16301</name>
    <dbReference type="NCBI Taxonomy" id="1440762"/>
    <lineage>
        <taxon>Bacteria</taxon>
        <taxon>Pseudomonadati</taxon>
        <taxon>Pseudomonadota</taxon>
        <taxon>Gammaproteobacteria</taxon>
        <taxon>Lysobacterales</taxon>
        <taxon>Rhodanobacteraceae</taxon>
        <taxon>Dyella</taxon>
    </lineage>
</organism>
<dbReference type="OrthoDB" id="9810247at2"/>
<evidence type="ECO:0000313" key="3">
    <source>
        <dbReference type="Proteomes" id="UP000035481"/>
    </source>
</evidence>
<evidence type="ECO:0008006" key="4">
    <source>
        <dbReference type="Google" id="ProtNLM"/>
    </source>
</evidence>
<dbReference type="SUPFAM" id="SSF53335">
    <property type="entry name" value="S-adenosyl-L-methionine-dependent methyltransferases"/>
    <property type="match status" value="1"/>
</dbReference>
<evidence type="ECO:0000313" key="2">
    <source>
        <dbReference type="EMBL" id="KLD65873.1"/>
    </source>
</evidence>
<dbReference type="CDD" id="cd02440">
    <property type="entry name" value="AdoMet_MTases"/>
    <property type="match status" value="1"/>
</dbReference>
<proteinExistence type="predicted"/>
<reference evidence="2 3" key="1">
    <citation type="journal article" date="2015" name="Antonie Van Leeuwenhoek">
        <title>A phylogenomic and molecular marker based taxonomic framework for the order Xanthomonadales: proposal to transfer the families Algiphilaceae and Solimonadaceae to the order Nevskiales ord. nov. and to create a new family within the order Xanthomonadales, the family Rhodanobacteraceae fam. nov., containing the genus Rhodanobacter and its closest relatives.</title>
        <authorList>
            <person name="Naushad S."/>
            <person name="Adeolu M."/>
            <person name="Wong S."/>
            <person name="Sohail M."/>
            <person name="Schellhorn H.E."/>
            <person name="Gupta R.S."/>
        </authorList>
    </citation>
    <scope>NUCLEOTIDE SEQUENCE [LARGE SCALE GENOMIC DNA]</scope>
    <source>
        <strain evidence="2 3">DSM 16301</strain>
    </source>
</reference>
<dbReference type="Proteomes" id="UP000035481">
    <property type="component" value="Unassembled WGS sequence"/>
</dbReference>
<dbReference type="InterPro" id="IPR029063">
    <property type="entry name" value="SAM-dependent_MTases_sf"/>
</dbReference>
<gene>
    <name evidence="2" type="ORF">Y882_01500</name>
</gene>
<dbReference type="AlphaFoldDB" id="A0A0G9H8E5"/>
<dbReference type="Gene3D" id="3.40.50.150">
    <property type="entry name" value="Vaccinia Virus protein VP39"/>
    <property type="match status" value="1"/>
</dbReference>
<dbReference type="Pfam" id="PF13489">
    <property type="entry name" value="Methyltransf_23"/>
    <property type="match status" value="1"/>
</dbReference>
<protein>
    <recommendedName>
        <fullName evidence="4">Methyltransferase</fullName>
    </recommendedName>
</protein>
<dbReference type="EMBL" id="JPLA01000003">
    <property type="protein sequence ID" value="KLD65873.1"/>
    <property type="molecule type" value="Genomic_DNA"/>
</dbReference>
<dbReference type="STRING" id="1440762.Y882_01500"/>
<dbReference type="PATRIC" id="fig|1440762.4.peg.1962"/>
<sequence length="257" mass="27814">MSEHSDISYPEHGNASCAQVEDHSFWFKHRNECISALVSRFAQGSHFADVGGGNGFVARRLQDDGHDVVLVEPGPDGARMAQARGIHRVVCGTLSDAAPELGPLDAVGAFDVVEHIEDDAAFVGQIAASLSAGGYFFSTVPAHTWMWSGADDEAGHFRRYTSDNYASLLAPHFDVKFISYFFGALVLPILAFRSIPYRFGIRPKTTEAKASREHGTDNGLSSRALTLLLQPEVHRIATLKPQAFGSSLIVAAQKRSG</sequence>
<keyword evidence="1" id="KW-0812">Transmembrane</keyword>
<comment type="caution">
    <text evidence="2">The sequence shown here is derived from an EMBL/GenBank/DDBJ whole genome shotgun (WGS) entry which is preliminary data.</text>
</comment>
<keyword evidence="1" id="KW-0472">Membrane</keyword>
<keyword evidence="1" id="KW-1133">Transmembrane helix</keyword>
<accession>A0A0G9H8E5</accession>